<accession>A0AAU9X649</accession>
<dbReference type="InterPro" id="IPR051617">
    <property type="entry name" value="UNC-93-like_regulator"/>
</dbReference>
<feature type="transmembrane region" description="Helical" evidence="9">
    <location>
        <begin position="452"/>
        <end position="475"/>
    </location>
</feature>
<proteinExistence type="inferred from homology"/>
<evidence type="ECO:0000256" key="1">
    <source>
        <dbReference type="ARBA" id="ARBA00004141"/>
    </source>
</evidence>
<protein>
    <recommendedName>
        <fullName evidence="7">UNC93-like protein MFSD11</fullName>
    </recommendedName>
    <alternativeName>
        <fullName evidence="8">Major facilitator superfamily domain-containing protein 11</fullName>
    </alternativeName>
</protein>
<dbReference type="AlphaFoldDB" id="A0AAU9X649"/>
<evidence type="ECO:0000256" key="9">
    <source>
        <dbReference type="SAM" id="Phobius"/>
    </source>
</evidence>
<evidence type="ECO:0000256" key="4">
    <source>
        <dbReference type="ARBA" id="ARBA00022989"/>
    </source>
</evidence>
<dbReference type="Gene3D" id="1.20.1250.20">
    <property type="entry name" value="MFS general substrate transporter like domains"/>
    <property type="match status" value="2"/>
</dbReference>
<evidence type="ECO:0000256" key="7">
    <source>
        <dbReference type="ARBA" id="ARBA00040302"/>
    </source>
</evidence>
<feature type="transmembrane region" description="Helical" evidence="9">
    <location>
        <begin position="487"/>
        <end position="506"/>
    </location>
</feature>
<sequence length="548" mass="61008">MANDVGMWNVLVMGFSFMFMFTAFQTTSMIEVSPFITNLHPLSHEIDTAFQEREVVRKSFQIFKLKVTDNKIDCIPEKICAPISDKHSGLGVGLPKSTKSFYFTSQLYYRISLAKNTLKNLKVSKNLVIYYVKVKLIYEKCSIYSQGIIYAVFALANWLAPSFVGIFGPRVSMIVGGICYALFIASLIEPMAWSVYTGSVIIGYGASVIWTGQGTFLTMNSTPETISRNSGIFWALLQCSLLFGNMYVYFQFKTQVGGISDSVRRTVYTVFTTVCGLGICLLFLLRKPSSLPLEVNENDNDERELSQNIRQLPSTERRGALESLKVAVRLFFTKDMFFLSLCFAYTGLELTFFSGVYGTCVGNTLLFPNSKRQIGLVGMLIGCGEIIGGLIFGIFGKRSNKFGREPIVLFGALVHWICFLLIFFNIPQEAPSGPVSEGENYHVFPKGPNLPVALLCGFLLGLGDSSFNTQIYAILGSLYEKDSAPAFALFKFVQSLTAAIGFFYSLRLNLPWQLLILVVSSLFGTLGFFQVEWKARRVANQGYAPISS</sequence>
<feature type="transmembrane region" description="Helical" evidence="9">
    <location>
        <begin position="374"/>
        <end position="395"/>
    </location>
</feature>
<dbReference type="InterPro" id="IPR036259">
    <property type="entry name" value="MFS_trans_sf"/>
</dbReference>
<feature type="transmembrane region" description="Helical" evidence="9">
    <location>
        <begin position="407"/>
        <end position="426"/>
    </location>
</feature>
<evidence type="ECO:0000313" key="10">
    <source>
        <dbReference type="EMBL" id="CAH3137657.1"/>
    </source>
</evidence>
<feature type="transmembrane region" description="Helical" evidence="9">
    <location>
        <begin position="6"/>
        <end position="24"/>
    </location>
</feature>
<comment type="caution">
    <text evidence="10">The sequence shown here is derived from an EMBL/GenBank/DDBJ whole genome shotgun (WGS) entry which is preliminary data.</text>
</comment>
<dbReference type="Pfam" id="PF05978">
    <property type="entry name" value="UNC-93"/>
    <property type="match status" value="1"/>
</dbReference>
<dbReference type="GO" id="GO:0016020">
    <property type="term" value="C:membrane"/>
    <property type="evidence" value="ECO:0007669"/>
    <property type="project" value="UniProtKB-SubCell"/>
</dbReference>
<comment type="similarity">
    <text evidence="2">Belongs to the unc-93 family.</text>
</comment>
<gene>
    <name evidence="10" type="ORF">PMEA_00018199</name>
</gene>
<feature type="transmembrane region" description="Helical" evidence="9">
    <location>
        <begin position="143"/>
        <end position="160"/>
    </location>
</feature>
<feature type="transmembrane region" description="Helical" evidence="9">
    <location>
        <begin position="195"/>
        <end position="212"/>
    </location>
</feature>
<organism evidence="10 11">
    <name type="scientific">Pocillopora meandrina</name>
    <dbReference type="NCBI Taxonomy" id="46732"/>
    <lineage>
        <taxon>Eukaryota</taxon>
        <taxon>Metazoa</taxon>
        <taxon>Cnidaria</taxon>
        <taxon>Anthozoa</taxon>
        <taxon>Hexacorallia</taxon>
        <taxon>Scleractinia</taxon>
        <taxon>Astrocoeniina</taxon>
        <taxon>Pocilloporidae</taxon>
        <taxon>Pocillopora</taxon>
    </lineage>
</organism>
<feature type="transmembrane region" description="Helical" evidence="9">
    <location>
        <begin position="266"/>
        <end position="285"/>
    </location>
</feature>
<keyword evidence="5 9" id="KW-0472">Membrane</keyword>
<keyword evidence="6" id="KW-0325">Glycoprotein</keyword>
<evidence type="ECO:0000256" key="3">
    <source>
        <dbReference type="ARBA" id="ARBA00022692"/>
    </source>
</evidence>
<feature type="transmembrane region" description="Helical" evidence="9">
    <location>
        <begin position="232"/>
        <end position="250"/>
    </location>
</feature>
<comment type="subcellular location">
    <subcellularLocation>
        <location evidence="1">Membrane</location>
        <topology evidence="1">Multi-pass membrane protein</topology>
    </subcellularLocation>
</comment>
<dbReference type="PANTHER" id="PTHR23294">
    <property type="entry name" value="ET TRANSLATION PRODUCT-RELATED"/>
    <property type="match status" value="1"/>
</dbReference>
<dbReference type="InterPro" id="IPR010291">
    <property type="entry name" value="Ion_channel_UNC-93"/>
</dbReference>
<feature type="transmembrane region" description="Helical" evidence="9">
    <location>
        <begin position="512"/>
        <end position="531"/>
    </location>
</feature>
<reference evidence="10 11" key="1">
    <citation type="submission" date="2022-05" db="EMBL/GenBank/DDBJ databases">
        <authorList>
            <consortium name="Genoscope - CEA"/>
            <person name="William W."/>
        </authorList>
    </citation>
    <scope>NUCLEOTIDE SEQUENCE [LARGE SCALE GENOMIC DNA]</scope>
</reference>
<evidence type="ECO:0000256" key="6">
    <source>
        <dbReference type="ARBA" id="ARBA00023180"/>
    </source>
</evidence>
<keyword evidence="11" id="KW-1185">Reference proteome</keyword>
<dbReference type="PANTHER" id="PTHR23294:SF0">
    <property type="entry name" value="UNC93-LIKE PROTEIN MFSD11"/>
    <property type="match status" value="1"/>
</dbReference>
<evidence type="ECO:0000313" key="11">
    <source>
        <dbReference type="Proteomes" id="UP001159428"/>
    </source>
</evidence>
<name>A0AAU9X649_9CNID</name>
<evidence type="ECO:0000256" key="5">
    <source>
        <dbReference type="ARBA" id="ARBA00023136"/>
    </source>
</evidence>
<feature type="transmembrane region" description="Helical" evidence="9">
    <location>
        <begin position="166"/>
        <end position="188"/>
    </location>
</feature>
<dbReference type="SUPFAM" id="SSF103473">
    <property type="entry name" value="MFS general substrate transporter"/>
    <property type="match status" value="1"/>
</dbReference>
<evidence type="ECO:0000256" key="2">
    <source>
        <dbReference type="ARBA" id="ARBA00009172"/>
    </source>
</evidence>
<keyword evidence="4 9" id="KW-1133">Transmembrane helix</keyword>
<keyword evidence="3 9" id="KW-0812">Transmembrane</keyword>
<dbReference type="EMBL" id="CALNXJ010000031">
    <property type="protein sequence ID" value="CAH3137657.1"/>
    <property type="molecule type" value="Genomic_DNA"/>
</dbReference>
<dbReference type="Proteomes" id="UP001159428">
    <property type="component" value="Unassembled WGS sequence"/>
</dbReference>
<evidence type="ECO:0000256" key="8">
    <source>
        <dbReference type="ARBA" id="ARBA00041910"/>
    </source>
</evidence>